<dbReference type="EMBL" id="QPFP01000026">
    <property type="protein sequence ID" value="TEB29758.1"/>
    <property type="molecule type" value="Genomic_DNA"/>
</dbReference>
<dbReference type="AlphaFoldDB" id="A0A4Y7T733"/>
<evidence type="ECO:0000313" key="4">
    <source>
        <dbReference type="Proteomes" id="UP000298030"/>
    </source>
</evidence>
<dbReference type="InterPro" id="IPR011990">
    <property type="entry name" value="TPR-like_helical_dom_sf"/>
</dbReference>
<dbReference type="OrthoDB" id="3261813at2759"/>
<evidence type="ECO:0000256" key="1">
    <source>
        <dbReference type="ARBA" id="ARBA00022737"/>
    </source>
</evidence>
<proteinExistence type="predicted"/>
<organism evidence="3 4">
    <name type="scientific">Coprinellus micaceus</name>
    <name type="common">Glistening ink-cap mushroom</name>
    <name type="synonym">Coprinus micaceus</name>
    <dbReference type="NCBI Taxonomy" id="71717"/>
    <lineage>
        <taxon>Eukaryota</taxon>
        <taxon>Fungi</taxon>
        <taxon>Dikarya</taxon>
        <taxon>Basidiomycota</taxon>
        <taxon>Agaricomycotina</taxon>
        <taxon>Agaricomycetes</taxon>
        <taxon>Agaricomycetidae</taxon>
        <taxon>Agaricales</taxon>
        <taxon>Agaricineae</taxon>
        <taxon>Psathyrellaceae</taxon>
        <taxon>Coprinellus</taxon>
    </lineage>
</organism>
<dbReference type="InterPro" id="IPR019734">
    <property type="entry name" value="TPR_rpt"/>
</dbReference>
<sequence length="1191" mass="133344">MDREIDDLVASFARLHISPPPLLPGVVAVDRQALSSHKPLVPLPPDDTKQRSQVVVEHDGLYTTVHRRHEERQVVHLSTGSEQQAPTHDTATQYQTVTVSTVVNHIQRVENSNFGANYGNQSLIKTTSCSDRRVFDSLPIHPDVSGLLSSYLEDSRAGDIEYAYHWISFSQELVLWIHASVGMGKSTFARELAERLRSEGQLAAALFLSFAPADWGPETMIRLLAGEIGRTHPQAIPSIADAIEKYSGPSLPLRLLFDQYIQRPIQSLQLPHPLIVLVDAIDEWKTYPLFIKQFTTIDSSRDLVKFIILGRAVPSERDFPGVSMSLYPLPPVSKEVISRYFHAHFATIDWGNTEEPEERQVSQLAEKANGLFVWAWIVFSTIADDFIDASPKEVLEQTLESRRITGDSELLAELYHGAIMRSFPRAKEREQVRKYLQAIFVLESPLPIADFSKLIGMDQRTVERIRKGLYALQTRNPDGSGKLVYPANVLFHLSVAEYFLSPSVSDGCAFSIRVAEGHAIVGGGCMALLPKFFAGNAEELPPQDALYNYVVLTWPGHVASSFPSLVTVPDAEVWKQSELYGPLQSLASETVHGWAKALQSAVKDGRSSNVACLEEAETGPLLCDLGVELSDDHNMKLANLGVACLELAVRLLPHTAENWDELGRAHSGLAKLTCSRQSAEAAIAIHRHAVELVSLDPGADEEAVKRGLAGSLRSMIRCQQSPGAVCGELEEAISLGREAMRLEGAEAERAAWLHNLASSIDERFRITRSIEDREEIIALDREALKLRPEGHQYRANSLHNLANSLRKRFDVTSSLDELEESISLDRQALQLRPEDHRDRARSLHNLASSLRQRFDVTSSLGDLKESISLGREALKLRPEGSQARALSLHNLAISLRKRFDVTSSLDDLEESISLDREAFTLRPEGHQDRAETLHNLASSLRKCFGVTSCLNDLEESITMDRAALELRPEGHRYRGYSLHNLTISLRRRFDVTSSLGDIEESISLGMEALKLRPQGHRDRAESLHNFASSLRKRFGVTSCLDDLQWSITLDREALELRPDSHRDRALSLHNLSNSFRKRFDTIHSLDDLEESISLDRQALKLRPEGHRDRAESLNNLASSLRKRFDVTDSLDNLEESIRLDREALETRHGGHRDRTLTLRNLANSLRKRFGVTSCLDDLEESTQLDQEALKN</sequence>
<dbReference type="Pfam" id="PF13374">
    <property type="entry name" value="TPR_10"/>
    <property type="match status" value="4"/>
</dbReference>
<name>A0A4Y7T733_COPMI</name>
<dbReference type="PANTHER" id="PTHR19959">
    <property type="entry name" value="KINESIN LIGHT CHAIN"/>
    <property type="match status" value="1"/>
</dbReference>
<evidence type="ECO:0000313" key="3">
    <source>
        <dbReference type="EMBL" id="TEB29758.1"/>
    </source>
</evidence>
<dbReference type="PANTHER" id="PTHR19959:SF119">
    <property type="entry name" value="FUNGAL LIPASE-LIKE DOMAIN-CONTAINING PROTEIN"/>
    <property type="match status" value="1"/>
</dbReference>
<dbReference type="InterPro" id="IPR027417">
    <property type="entry name" value="P-loop_NTPase"/>
</dbReference>
<dbReference type="Gene3D" id="1.25.40.10">
    <property type="entry name" value="Tetratricopeptide repeat domain"/>
    <property type="match status" value="3"/>
</dbReference>
<reference evidence="3 4" key="1">
    <citation type="journal article" date="2019" name="Nat. Ecol. Evol.">
        <title>Megaphylogeny resolves global patterns of mushroom evolution.</title>
        <authorList>
            <person name="Varga T."/>
            <person name="Krizsan K."/>
            <person name="Foldi C."/>
            <person name="Dima B."/>
            <person name="Sanchez-Garcia M."/>
            <person name="Sanchez-Ramirez S."/>
            <person name="Szollosi G.J."/>
            <person name="Szarkandi J.G."/>
            <person name="Papp V."/>
            <person name="Albert L."/>
            <person name="Andreopoulos W."/>
            <person name="Angelini C."/>
            <person name="Antonin V."/>
            <person name="Barry K.W."/>
            <person name="Bougher N.L."/>
            <person name="Buchanan P."/>
            <person name="Buyck B."/>
            <person name="Bense V."/>
            <person name="Catcheside P."/>
            <person name="Chovatia M."/>
            <person name="Cooper J."/>
            <person name="Damon W."/>
            <person name="Desjardin D."/>
            <person name="Finy P."/>
            <person name="Geml J."/>
            <person name="Haridas S."/>
            <person name="Hughes K."/>
            <person name="Justo A."/>
            <person name="Karasinski D."/>
            <person name="Kautmanova I."/>
            <person name="Kiss B."/>
            <person name="Kocsube S."/>
            <person name="Kotiranta H."/>
            <person name="LaButti K.M."/>
            <person name="Lechner B.E."/>
            <person name="Liimatainen K."/>
            <person name="Lipzen A."/>
            <person name="Lukacs Z."/>
            <person name="Mihaltcheva S."/>
            <person name="Morgado L.N."/>
            <person name="Niskanen T."/>
            <person name="Noordeloos M.E."/>
            <person name="Ohm R.A."/>
            <person name="Ortiz-Santana B."/>
            <person name="Ovrebo C."/>
            <person name="Racz N."/>
            <person name="Riley R."/>
            <person name="Savchenko A."/>
            <person name="Shiryaev A."/>
            <person name="Soop K."/>
            <person name="Spirin V."/>
            <person name="Szebenyi C."/>
            <person name="Tomsovsky M."/>
            <person name="Tulloss R.E."/>
            <person name="Uehling J."/>
            <person name="Grigoriev I.V."/>
            <person name="Vagvolgyi C."/>
            <person name="Papp T."/>
            <person name="Martin F.M."/>
            <person name="Miettinen O."/>
            <person name="Hibbett D.S."/>
            <person name="Nagy L.G."/>
        </authorList>
    </citation>
    <scope>NUCLEOTIDE SEQUENCE [LARGE SCALE GENOMIC DNA]</scope>
    <source>
        <strain evidence="3 4">FP101781</strain>
    </source>
</reference>
<keyword evidence="4" id="KW-1185">Reference proteome</keyword>
<dbReference type="SMART" id="SM00028">
    <property type="entry name" value="TPR"/>
    <property type="match status" value="8"/>
</dbReference>
<accession>A0A4Y7T733</accession>
<protein>
    <recommendedName>
        <fullName evidence="2">Nephrocystin 3-like N-terminal domain-containing protein</fullName>
    </recommendedName>
</protein>
<feature type="domain" description="Nephrocystin 3-like N-terminal" evidence="2">
    <location>
        <begin position="165"/>
        <end position="311"/>
    </location>
</feature>
<gene>
    <name evidence="3" type="ORF">FA13DRAFT_1734544</name>
</gene>
<comment type="caution">
    <text evidence="3">The sequence shown here is derived from an EMBL/GenBank/DDBJ whole genome shotgun (WGS) entry which is preliminary data.</text>
</comment>
<keyword evidence="1" id="KW-0677">Repeat</keyword>
<dbReference type="InterPro" id="IPR056884">
    <property type="entry name" value="NPHP3-like_N"/>
</dbReference>
<evidence type="ECO:0000259" key="2">
    <source>
        <dbReference type="Pfam" id="PF24883"/>
    </source>
</evidence>
<dbReference type="SUPFAM" id="SSF48452">
    <property type="entry name" value="TPR-like"/>
    <property type="match status" value="1"/>
</dbReference>
<dbReference type="Pfam" id="PF24883">
    <property type="entry name" value="NPHP3_N"/>
    <property type="match status" value="1"/>
</dbReference>
<dbReference type="STRING" id="71717.A0A4Y7T733"/>
<dbReference type="SUPFAM" id="SSF52540">
    <property type="entry name" value="P-loop containing nucleoside triphosphate hydrolases"/>
    <property type="match status" value="1"/>
</dbReference>
<dbReference type="Proteomes" id="UP000298030">
    <property type="component" value="Unassembled WGS sequence"/>
</dbReference>